<dbReference type="Gene3D" id="3.40.50.2020">
    <property type="match status" value="1"/>
</dbReference>
<dbReference type="EMBL" id="HBFA01038692">
    <property type="protein sequence ID" value="CAD8689932.1"/>
    <property type="molecule type" value="Transcribed_RNA"/>
</dbReference>
<dbReference type="InterPro" id="IPR005765">
    <property type="entry name" value="UPRT"/>
</dbReference>
<organism evidence="12">
    <name type="scientific">Pyramimonas obovata</name>
    <dbReference type="NCBI Taxonomy" id="1411642"/>
    <lineage>
        <taxon>Eukaryota</taxon>
        <taxon>Viridiplantae</taxon>
        <taxon>Chlorophyta</taxon>
        <taxon>Pyramimonadophyceae</taxon>
        <taxon>Pyramimonadales</taxon>
        <taxon>Pyramimonadaceae</taxon>
        <taxon>Pyramimonas</taxon>
        <taxon>Pyramimonas incertae sedis</taxon>
    </lineage>
</organism>
<dbReference type="GO" id="GO:0006223">
    <property type="term" value="P:uracil salvage"/>
    <property type="evidence" value="ECO:0007669"/>
    <property type="project" value="InterPro"/>
</dbReference>
<evidence type="ECO:0000256" key="5">
    <source>
        <dbReference type="ARBA" id="ARBA00022533"/>
    </source>
</evidence>
<sequence>MNPAMACASIPSLATNMSTRVTKAQPNRVSRATFRTASHQFQNKTRAFRGASLSTAARRSLVTYAATAQDPLQSSQMLVIVPPHPLVKHHLTIARNKHTPSGAFRQAISELGKILLYEMIRDWVPTVDLQVETPCGIADATLIDPSKPIILVPILRAGLIPIEQANIVLPVTKTYHVGYVRDEESLEASLYLNKLPEKFEDDAMIVVSDPMLATGGTMVACLEELLKRGAKATNIRVLCIVACPVALSKLSTGFPGIRVYSAMIDAELNDKGYIVPGLGDAGDRAYDSE</sequence>
<comment type="similarity">
    <text evidence="3">Belongs to the UPRTase family.</text>
</comment>
<evidence type="ECO:0000256" key="9">
    <source>
        <dbReference type="ARBA" id="ARBA00023134"/>
    </source>
</evidence>
<keyword evidence="8" id="KW-0547">Nucleotide-binding</keyword>
<keyword evidence="5" id="KW-0021">Allosteric enzyme</keyword>
<accession>A0A7S0RXF1</accession>
<dbReference type="GO" id="GO:0005525">
    <property type="term" value="F:GTP binding"/>
    <property type="evidence" value="ECO:0007669"/>
    <property type="project" value="UniProtKB-KW"/>
</dbReference>
<keyword evidence="9" id="KW-0342">GTP-binding</keyword>
<gene>
    <name evidence="12" type="ORF">POBO1169_LOCUS19350</name>
</gene>
<dbReference type="InterPro" id="IPR050054">
    <property type="entry name" value="UPRTase/APRTase"/>
</dbReference>
<dbReference type="SUPFAM" id="SSF53271">
    <property type="entry name" value="PRTase-like"/>
    <property type="match status" value="1"/>
</dbReference>
<evidence type="ECO:0000256" key="1">
    <source>
        <dbReference type="ARBA" id="ARBA00001946"/>
    </source>
</evidence>
<reference evidence="12" key="1">
    <citation type="submission" date="2021-01" db="EMBL/GenBank/DDBJ databases">
        <authorList>
            <person name="Corre E."/>
            <person name="Pelletier E."/>
            <person name="Niang G."/>
            <person name="Scheremetjew M."/>
            <person name="Finn R."/>
            <person name="Kale V."/>
            <person name="Holt S."/>
            <person name="Cochrane G."/>
            <person name="Meng A."/>
            <person name="Brown T."/>
            <person name="Cohen L."/>
        </authorList>
    </citation>
    <scope>NUCLEOTIDE SEQUENCE</scope>
    <source>
        <strain evidence="12">CCMP722</strain>
    </source>
</reference>
<comment type="pathway">
    <text evidence="2">Pyrimidine metabolism; UMP biosynthesis via salvage pathway; UMP from uracil: step 1/1.</text>
</comment>
<keyword evidence="7" id="KW-0808">Transferase</keyword>
<evidence type="ECO:0000313" key="12">
    <source>
        <dbReference type="EMBL" id="CAD8689932.1"/>
    </source>
</evidence>
<dbReference type="GO" id="GO:0004845">
    <property type="term" value="F:uracil phosphoribosyltransferase activity"/>
    <property type="evidence" value="ECO:0007669"/>
    <property type="project" value="UniProtKB-EC"/>
</dbReference>
<evidence type="ECO:0000256" key="2">
    <source>
        <dbReference type="ARBA" id="ARBA00005180"/>
    </source>
</evidence>
<evidence type="ECO:0000256" key="6">
    <source>
        <dbReference type="ARBA" id="ARBA00022676"/>
    </source>
</evidence>
<evidence type="ECO:0000256" key="10">
    <source>
        <dbReference type="ARBA" id="ARBA00031082"/>
    </source>
</evidence>
<dbReference type="GO" id="GO:0044206">
    <property type="term" value="P:UMP salvage"/>
    <property type="evidence" value="ECO:0007669"/>
    <property type="project" value="UniProtKB-UniPathway"/>
</dbReference>
<protein>
    <recommendedName>
        <fullName evidence="4">uracil phosphoribosyltransferase</fullName>
        <ecNumber evidence="4">2.4.2.9</ecNumber>
    </recommendedName>
    <alternativeName>
        <fullName evidence="10">UMP pyrophosphorylase</fullName>
    </alternativeName>
</protein>
<evidence type="ECO:0000256" key="3">
    <source>
        <dbReference type="ARBA" id="ARBA00009516"/>
    </source>
</evidence>
<dbReference type="CDD" id="cd06223">
    <property type="entry name" value="PRTases_typeI"/>
    <property type="match status" value="1"/>
</dbReference>
<dbReference type="NCBIfam" id="NF001097">
    <property type="entry name" value="PRK00129.1"/>
    <property type="match status" value="1"/>
</dbReference>
<dbReference type="PANTHER" id="PTHR32315">
    <property type="entry name" value="ADENINE PHOSPHORIBOSYLTRANSFERASE"/>
    <property type="match status" value="1"/>
</dbReference>
<feature type="domain" description="Phosphoribosyltransferase" evidence="11">
    <location>
        <begin position="81"/>
        <end position="287"/>
    </location>
</feature>
<proteinExistence type="inferred from homology"/>
<evidence type="ECO:0000256" key="7">
    <source>
        <dbReference type="ARBA" id="ARBA00022679"/>
    </source>
</evidence>
<comment type="cofactor">
    <cofactor evidence="1">
        <name>Mg(2+)</name>
        <dbReference type="ChEBI" id="CHEBI:18420"/>
    </cofactor>
</comment>
<dbReference type="GO" id="GO:0005737">
    <property type="term" value="C:cytoplasm"/>
    <property type="evidence" value="ECO:0007669"/>
    <property type="project" value="UniProtKB-ARBA"/>
</dbReference>
<evidence type="ECO:0000259" key="11">
    <source>
        <dbReference type="Pfam" id="PF14681"/>
    </source>
</evidence>
<dbReference type="FunFam" id="3.40.50.2020:FF:000003">
    <property type="entry name" value="Uracil phosphoribosyltransferase"/>
    <property type="match status" value="1"/>
</dbReference>
<dbReference type="PANTHER" id="PTHR32315:SF4">
    <property type="entry name" value="URACIL PHOSPHORIBOSYLTRANSFERASE, CHLOROPLASTIC"/>
    <property type="match status" value="1"/>
</dbReference>
<dbReference type="Pfam" id="PF14681">
    <property type="entry name" value="UPRTase"/>
    <property type="match status" value="1"/>
</dbReference>
<name>A0A7S0RXF1_9CHLO</name>
<evidence type="ECO:0000256" key="8">
    <source>
        <dbReference type="ARBA" id="ARBA00022741"/>
    </source>
</evidence>
<dbReference type="InterPro" id="IPR000836">
    <property type="entry name" value="PRTase_dom"/>
</dbReference>
<dbReference type="EC" id="2.4.2.9" evidence="4"/>
<dbReference type="AlphaFoldDB" id="A0A7S0RXF1"/>
<dbReference type="NCBIfam" id="TIGR01091">
    <property type="entry name" value="upp"/>
    <property type="match status" value="1"/>
</dbReference>
<dbReference type="InterPro" id="IPR029057">
    <property type="entry name" value="PRTase-like"/>
</dbReference>
<dbReference type="UniPathway" id="UPA00574">
    <property type="reaction ID" value="UER00636"/>
</dbReference>
<evidence type="ECO:0000256" key="4">
    <source>
        <dbReference type="ARBA" id="ARBA00011894"/>
    </source>
</evidence>
<keyword evidence="6" id="KW-0328">Glycosyltransferase</keyword>